<keyword evidence="3" id="KW-1185">Reference proteome</keyword>
<dbReference type="GeneID" id="91011961"/>
<dbReference type="EMBL" id="CP139472">
    <property type="protein sequence ID" value="WPU46525.1"/>
    <property type="molecule type" value="Genomic_DNA"/>
</dbReference>
<accession>A0ABZ0T784</accession>
<proteinExistence type="predicted"/>
<evidence type="ECO:0000256" key="1">
    <source>
        <dbReference type="SAM" id="MobiDB-lite"/>
    </source>
</evidence>
<protein>
    <submittedName>
        <fullName evidence="2">Uncharacterized protein</fullName>
    </submittedName>
</protein>
<sequence>MSDQRQPLSPAERDRLLIRDLVFAPPGPGITGTLEELKAHYRDKVASSSRVASRQGGHDVGV</sequence>
<dbReference type="Proteomes" id="UP001322512">
    <property type="component" value="Chromosome"/>
</dbReference>
<reference evidence="2 3" key="1">
    <citation type="submission" date="2023-11" db="EMBL/GenBank/DDBJ databases">
        <title>MicrobeMod: A computational toolkit for identifying prokaryotic methylation and restriction-modification with nanopore sequencing.</title>
        <authorList>
            <person name="Crits-Christoph A."/>
            <person name="Kang S.C."/>
            <person name="Lee H."/>
            <person name="Ostrov N."/>
        </authorList>
    </citation>
    <scope>NUCLEOTIDE SEQUENCE [LARGE SCALE GENOMIC DNA]</scope>
    <source>
        <strain evidence="2 3">ATCC 33173</strain>
    </source>
</reference>
<name>A0ABZ0T784_HALED</name>
<organism evidence="2 3">
    <name type="scientific">Halomonas elongata (strain ATCC 33173 / DSM 2581 / NBRC 15536 / NCIMB 2198 / 1H9)</name>
    <dbReference type="NCBI Taxonomy" id="768066"/>
    <lineage>
        <taxon>Bacteria</taxon>
        <taxon>Pseudomonadati</taxon>
        <taxon>Pseudomonadota</taxon>
        <taxon>Gammaproteobacteria</taxon>
        <taxon>Oceanospirillales</taxon>
        <taxon>Halomonadaceae</taxon>
        <taxon>Halomonas</taxon>
    </lineage>
</organism>
<evidence type="ECO:0000313" key="3">
    <source>
        <dbReference type="Proteomes" id="UP001322512"/>
    </source>
</evidence>
<gene>
    <name evidence="2" type="ORF">SR933_14890</name>
</gene>
<evidence type="ECO:0000313" key="2">
    <source>
        <dbReference type="EMBL" id="WPU46525.1"/>
    </source>
</evidence>
<dbReference type="RefSeq" id="WP_157953426.1">
    <property type="nucleotide sequence ID" value="NC_014532.2"/>
</dbReference>
<feature type="region of interest" description="Disordered" evidence="1">
    <location>
        <begin position="43"/>
        <end position="62"/>
    </location>
</feature>